<evidence type="ECO:0000259" key="8">
    <source>
        <dbReference type="PROSITE" id="PS50928"/>
    </source>
</evidence>
<evidence type="ECO:0000256" key="6">
    <source>
        <dbReference type="ARBA" id="ARBA00023136"/>
    </source>
</evidence>
<evidence type="ECO:0000256" key="5">
    <source>
        <dbReference type="ARBA" id="ARBA00022989"/>
    </source>
</evidence>
<comment type="similarity">
    <text evidence="7">Belongs to the binding-protein-dependent transport system permease family.</text>
</comment>
<dbReference type="Proteomes" id="UP000198847">
    <property type="component" value="Unassembled WGS sequence"/>
</dbReference>
<evidence type="ECO:0000313" key="9">
    <source>
        <dbReference type="EMBL" id="SEO43328.1"/>
    </source>
</evidence>
<keyword evidence="2 7" id="KW-0813">Transport</keyword>
<dbReference type="Pfam" id="PF19300">
    <property type="entry name" value="BPD_transp_1_N"/>
    <property type="match status" value="1"/>
</dbReference>
<feature type="transmembrane region" description="Helical" evidence="7">
    <location>
        <begin position="9"/>
        <end position="30"/>
    </location>
</feature>
<dbReference type="InterPro" id="IPR035906">
    <property type="entry name" value="MetI-like_sf"/>
</dbReference>
<keyword evidence="6 7" id="KW-0472">Membrane</keyword>
<evidence type="ECO:0000256" key="4">
    <source>
        <dbReference type="ARBA" id="ARBA00022692"/>
    </source>
</evidence>
<evidence type="ECO:0000256" key="1">
    <source>
        <dbReference type="ARBA" id="ARBA00004651"/>
    </source>
</evidence>
<comment type="subcellular location">
    <subcellularLocation>
        <location evidence="1 7">Cell membrane</location>
        <topology evidence="1 7">Multi-pass membrane protein</topology>
    </subcellularLocation>
</comment>
<evidence type="ECO:0000256" key="3">
    <source>
        <dbReference type="ARBA" id="ARBA00022475"/>
    </source>
</evidence>
<keyword evidence="3" id="KW-1003">Cell membrane</keyword>
<gene>
    <name evidence="9" type="ORF">SAMN04490178_10229</name>
</gene>
<keyword evidence="4 7" id="KW-0812">Transmembrane</keyword>
<dbReference type="Pfam" id="PF00528">
    <property type="entry name" value="BPD_transp_1"/>
    <property type="match status" value="1"/>
</dbReference>
<dbReference type="EMBL" id="FODY01000002">
    <property type="protein sequence ID" value="SEO43328.1"/>
    <property type="molecule type" value="Genomic_DNA"/>
</dbReference>
<keyword evidence="10" id="KW-1185">Reference proteome</keyword>
<dbReference type="CDD" id="cd06261">
    <property type="entry name" value="TM_PBP2"/>
    <property type="match status" value="1"/>
</dbReference>
<feature type="transmembrane region" description="Helical" evidence="7">
    <location>
        <begin position="272"/>
        <end position="298"/>
    </location>
</feature>
<dbReference type="PANTHER" id="PTHR43163:SF6">
    <property type="entry name" value="DIPEPTIDE TRANSPORT SYSTEM PERMEASE PROTEIN DPPB-RELATED"/>
    <property type="match status" value="1"/>
</dbReference>
<evidence type="ECO:0000256" key="7">
    <source>
        <dbReference type="RuleBase" id="RU363032"/>
    </source>
</evidence>
<accession>A0A1H8PNP3</accession>
<dbReference type="GO" id="GO:0055085">
    <property type="term" value="P:transmembrane transport"/>
    <property type="evidence" value="ECO:0007669"/>
    <property type="project" value="InterPro"/>
</dbReference>
<evidence type="ECO:0000256" key="2">
    <source>
        <dbReference type="ARBA" id="ARBA00022448"/>
    </source>
</evidence>
<dbReference type="RefSeq" id="WP_091743749.1">
    <property type="nucleotide sequence ID" value="NZ_FODY01000002.1"/>
</dbReference>
<name>A0A1H8PNP3_9FIRM</name>
<reference evidence="9 10" key="1">
    <citation type="submission" date="2016-10" db="EMBL/GenBank/DDBJ databases">
        <authorList>
            <person name="de Groot N.N."/>
        </authorList>
    </citation>
    <scope>NUCLEOTIDE SEQUENCE [LARGE SCALE GENOMIC DNA]</scope>
    <source>
        <strain evidence="9 10">DSM 13305</strain>
    </source>
</reference>
<proteinExistence type="inferred from homology"/>
<dbReference type="InterPro" id="IPR045621">
    <property type="entry name" value="BPD_transp_1_N"/>
</dbReference>
<feature type="domain" description="ABC transmembrane type-1" evidence="8">
    <location>
        <begin position="94"/>
        <end position="295"/>
    </location>
</feature>
<dbReference type="PROSITE" id="PS50928">
    <property type="entry name" value="ABC_TM1"/>
    <property type="match status" value="1"/>
</dbReference>
<dbReference type="GO" id="GO:0005886">
    <property type="term" value="C:plasma membrane"/>
    <property type="evidence" value="ECO:0007669"/>
    <property type="project" value="UniProtKB-SubCell"/>
</dbReference>
<dbReference type="Gene3D" id="1.10.3720.10">
    <property type="entry name" value="MetI-like"/>
    <property type="match status" value="1"/>
</dbReference>
<dbReference type="InterPro" id="IPR000515">
    <property type="entry name" value="MetI-like"/>
</dbReference>
<dbReference type="AlphaFoldDB" id="A0A1H8PNP3"/>
<sequence length="310" mass="34252">MLRYILHRLLSSLVVLLAIVTITFLLMHAIPGGPFTGEKNLSPTVKKNIEERYRLNDPLWQQYRDYVVHLASFDLGPSFKYEGRTVNAIIQESFPISLQLGSLSIVLAVLFGIPAGAVAALRQNSWQDYLTMLLATLGVSVPGFVFATLLIYLFAIKLQWLPAALWNGPAHMILPALALASQPAAFIARLTRSSLLEVLAQDYIKTAKAKGLSQTAILFRHALKNALIPVVTYLGPMAASIITGSFVIENIFAIPGLGRHFVTSIYNRDYTVILGITVFYSALVILFNLLVDLIYPLLNPRIQLTTKGEE</sequence>
<feature type="transmembrane region" description="Helical" evidence="7">
    <location>
        <begin position="100"/>
        <end position="121"/>
    </location>
</feature>
<dbReference type="OrthoDB" id="9773221at2"/>
<organism evidence="9 10">
    <name type="scientific">Propionispora vibrioides</name>
    <dbReference type="NCBI Taxonomy" id="112903"/>
    <lineage>
        <taxon>Bacteria</taxon>
        <taxon>Bacillati</taxon>
        <taxon>Bacillota</taxon>
        <taxon>Negativicutes</taxon>
        <taxon>Selenomonadales</taxon>
        <taxon>Sporomusaceae</taxon>
        <taxon>Propionispora</taxon>
    </lineage>
</organism>
<protein>
    <submittedName>
        <fullName evidence="9">Oligopeptide transport system permease protein</fullName>
    </submittedName>
</protein>
<dbReference type="PANTHER" id="PTHR43163">
    <property type="entry name" value="DIPEPTIDE TRANSPORT SYSTEM PERMEASE PROTEIN DPPB-RELATED"/>
    <property type="match status" value="1"/>
</dbReference>
<keyword evidence="5 7" id="KW-1133">Transmembrane helix</keyword>
<feature type="transmembrane region" description="Helical" evidence="7">
    <location>
        <begin position="230"/>
        <end position="252"/>
    </location>
</feature>
<dbReference type="STRING" id="112903.SAMN04490178_10229"/>
<feature type="transmembrane region" description="Helical" evidence="7">
    <location>
        <begin position="133"/>
        <end position="156"/>
    </location>
</feature>
<evidence type="ECO:0000313" key="10">
    <source>
        <dbReference type="Proteomes" id="UP000198847"/>
    </source>
</evidence>
<dbReference type="SUPFAM" id="SSF161098">
    <property type="entry name" value="MetI-like"/>
    <property type="match status" value="1"/>
</dbReference>